<feature type="region of interest" description="Disordered" evidence="1">
    <location>
        <begin position="20"/>
        <end position="42"/>
    </location>
</feature>
<accession>A0ABD5UCM8</accession>
<gene>
    <name evidence="2" type="ORF">ACFQHK_12320</name>
</gene>
<dbReference type="EMBL" id="JBHSXM010000001">
    <property type="protein sequence ID" value="MFC6837290.1"/>
    <property type="molecule type" value="Genomic_DNA"/>
</dbReference>
<reference evidence="2 3" key="1">
    <citation type="journal article" date="2019" name="Int. J. Syst. Evol. Microbiol.">
        <title>The Global Catalogue of Microorganisms (GCM) 10K type strain sequencing project: providing services to taxonomists for standard genome sequencing and annotation.</title>
        <authorList>
            <consortium name="The Broad Institute Genomics Platform"/>
            <consortium name="The Broad Institute Genome Sequencing Center for Infectious Disease"/>
            <person name="Wu L."/>
            <person name="Ma J."/>
        </authorList>
    </citation>
    <scope>NUCLEOTIDE SEQUENCE [LARGE SCALE GENOMIC DNA]</scope>
    <source>
        <strain evidence="2 3">PSRA2</strain>
    </source>
</reference>
<dbReference type="SUPFAM" id="SSF49777">
    <property type="entry name" value="PEBP-like"/>
    <property type="match status" value="1"/>
</dbReference>
<evidence type="ECO:0000313" key="3">
    <source>
        <dbReference type="Proteomes" id="UP001596406"/>
    </source>
</evidence>
<evidence type="ECO:0000256" key="1">
    <source>
        <dbReference type="SAM" id="MobiDB-lite"/>
    </source>
</evidence>
<proteinExistence type="predicted"/>
<name>A0ABD5UCM8_9EURY</name>
<feature type="compositionally biased region" description="Polar residues" evidence="1">
    <location>
        <begin position="20"/>
        <end position="29"/>
    </location>
</feature>
<dbReference type="GO" id="GO:0004860">
    <property type="term" value="F:protein kinase inhibitor activity"/>
    <property type="evidence" value="ECO:0007669"/>
    <property type="project" value="UniProtKB-KW"/>
</dbReference>
<keyword evidence="2" id="KW-0649">Protein kinase inhibitor</keyword>
<dbReference type="NCBIfam" id="TIGR00481">
    <property type="entry name" value="YbhB/YbcL family Raf kinase inhibitor-like protein"/>
    <property type="match status" value="1"/>
</dbReference>
<keyword evidence="3" id="KW-1185">Reference proteome</keyword>
<dbReference type="AlphaFoldDB" id="A0ABD5UCM8"/>
<dbReference type="PANTHER" id="PTHR30289:SF1">
    <property type="entry name" value="PEBP (PHOSPHATIDYLETHANOLAMINE-BINDING PROTEIN) FAMILY PROTEIN"/>
    <property type="match status" value="1"/>
</dbReference>
<sequence>MDRRGFLVGAAALSGVLAGCTSSSETTGPGENASDGGEGVPPDISFEVAALREDKTLPARHTCDGTDISPELIMTSIAPAVDSLAVVFLDTSVRPEPFVHWTLWDLPATISTIPAGVATRERVEFETDAGGVEETVTVSQGVNSSGSVGYVGPCPPEGDGRHVYGMRLYGLPEAPDVDPGAEWSALEPALEESSLGRTVVTVWKENEGPST</sequence>
<organism evidence="2 3">
    <name type="scientific">Halomarina ordinaria</name>
    <dbReference type="NCBI Taxonomy" id="3033939"/>
    <lineage>
        <taxon>Archaea</taxon>
        <taxon>Methanobacteriati</taxon>
        <taxon>Methanobacteriota</taxon>
        <taxon>Stenosarchaea group</taxon>
        <taxon>Halobacteria</taxon>
        <taxon>Halobacteriales</taxon>
        <taxon>Natronomonadaceae</taxon>
        <taxon>Halomarina</taxon>
    </lineage>
</organism>
<dbReference type="PANTHER" id="PTHR30289">
    <property type="entry name" value="UNCHARACTERIZED PROTEIN YBCL-RELATED"/>
    <property type="match status" value="1"/>
</dbReference>
<dbReference type="InterPro" id="IPR008914">
    <property type="entry name" value="PEBP"/>
</dbReference>
<dbReference type="InterPro" id="IPR005247">
    <property type="entry name" value="YbhB_YbcL/LppC-like"/>
</dbReference>
<dbReference type="PROSITE" id="PS51257">
    <property type="entry name" value="PROKAR_LIPOPROTEIN"/>
    <property type="match status" value="1"/>
</dbReference>
<dbReference type="InterPro" id="IPR036610">
    <property type="entry name" value="PEBP-like_sf"/>
</dbReference>
<protein>
    <submittedName>
        <fullName evidence="2">YbhB/YbcL family Raf kinase inhibitor-like protein</fullName>
    </submittedName>
</protein>
<dbReference type="RefSeq" id="WP_304448957.1">
    <property type="nucleotide sequence ID" value="NZ_JARRAH010000001.1"/>
</dbReference>
<dbReference type="Pfam" id="PF01161">
    <property type="entry name" value="PBP"/>
    <property type="match status" value="1"/>
</dbReference>
<dbReference type="CDD" id="cd00865">
    <property type="entry name" value="PEBP_bact_arch"/>
    <property type="match status" value="1"/>
</dbReference>
<dbReference type="Gene3D" id="3.90.280.10">
    <property type="entry name" value="PEBP-like"/>
    <property type="match status" value="1"/>
</dbReference>
<comment type="caution">
    <text evidence="2">The sequence shown here is derived from an EMBL/GenBank/DDBJ whole genome shotgun (WGS) entry which is preliminary data.</text>
</comment>
<dbReference type="Proteomes" id="UP001596406">
    <property type="component" value="Unassembled WGS sequence"/>
</dbReference>
<evidence type="ECO:0000313" key="2">
    <source>
        <dbReference type="EMBL" id="MFC6837290.1"/>
    </source>
</evidence>